<feature type="domain" description="HTH marR-type" evidence="5">
    <location>
        <begin position="1"/>
        <end position="138"/>
    </location>
</feature>
<evidence type="ECO:0000256" key="4">
    <source>
        <dbReference type="SAM" id="MobiDB-lite"/>
    </source>
</evidence>
<accession>A0ABT2H1D4</accession>
<dbReference type="InterPro" id="IPR052526">
    <property type="entry name" value="HTH-type_Bedaq_tolerance"/>
</dbReference>
<keyword evidence="1" id="KW-0805">Transcription regulation</keyword>
<dbReference type="PROSITE" id="PS01117">
    <property type="entry name" value="HTH_MARR_1"/>
    <property type="match status" value="1"/>
</dbReference>
<dbReference type="EMBL" id="JANLCJ010000002">
    <property type="protein sequence ID" value="MCS5733754.1"/>
    <property type="molecule type" value="Genomic_DNA"/>
</dbReference>
<evidence type="ECO:0000259" key="5">
    <source>
        <dbReference type="PROSITE" id="PS50995"/>
    </source>
</evidence>
<evidence type="ECO:0000256" key="1">
    <source>
        <dbReference type="ARBA" id="ARBA00023015"/>
    </source>
</evidence>
<evidence type="ECO:0000313" key="7">
    <source>
        <dbReference type="Proteomes" id="UP001165586"/>
    </source>
</evidence>
<feature type="region of interest" description="Disordered" evidence="4">
    <location>
        <begin position="61"/>
        <end position="86"/>
    </location>
</feature>
<dbReference type="PANTHER" id="PTHR39515">
    <property type="entry name" value="CONSERVED PROTEIN"/>
    <property type="match status" value="1"/>
</dbReference>
<dbReference type="InterPro" id="IPR000835">
    <property type="entry name" value="HTH_MarR-typ"/>
</dbReference>
<protein>
    <submittedName>
        <fullName evidence="6">MarR family transcriptional regulator</fullName>
    </submittedName>
</protein>
<gene>
    <name evidence="6" type="ORF">N1032_08380</name>
</gene>
<keyword evidence="3" id="KW-0804">Transcription</keyword>
<dbReference type="PANTHER" id="PTHR39515:SF2">
    <property type="entry name" value="HTH-TYPE TRANSCRIPTIONAL REGULATOR RV0880"/>
    <property type="match status" value="1"/>
</dbReference>
<dbReference type="InterPro" id="IPR023187">
    <property type="entry name" value="Tscrpt_reg_MarR-type_CS"/>
</dbReference>
<evidence type="ECO:0000256" key="3">
    <source>
        <dbReference type="ARBA" id="ARBA00023163"/>
    </source>
</evidence>
<sequence>MSEFTLETADRLRRSVGDLVRAVQQIEGIPGGQIETLGFLFRDGPQSIAQLARRRRIRHQSMSSTVAELETQGLVTRSPDPADGRGVLIELTGPGSEAIRESRRRRSTLLLDAAEKALTADERSHLAQTAELFEKLREALPST</sequence>
<dbReference type="RefSeq" id="WP_259538569.1">
    <property type="nucleotide sequence ID" value="NZ_JANLCJ010000002.1"/>
</dbReference>
<reference evidence="6" key="1">
    <citation type="submission" date="2022-08" db="EMBL/GenBank/DDBJ databases">
        <authorList>
            <person name="Deng Y."/>
            <person name="Han X.-F."/>
            <person name="Zhang Y.-Q."/>
        </authorList>
    </citation>
    <scope>NUCLEOTIDE SEQUENCE</scope>
    <source>
        <strain evidence="6">CPCC 203386</strain>
    </source>
</reference>
<dbReference type="Gene3D" id="1.10.10.10">
    <property type="entry name" value="Winged helix-like DNA-binding domain superfamily/Winged helix DNA-binding domain"/>
    <property type="match status" value="1"/>
</dbReference>
<dbReference type="InterPro" id="IPR036388">
    <property type="entry name" value="WH-like_DNA-bd_sf"/>
</dbReference>
<dbReference type="Proteomes" id="UP001165586">
    <property type="component" value="Unassembled WGS sequence"/>
</dbReference>
<dbReference type="InterPro" id="IPR036390">
    <property type="entry name" value="WH_DNA-bd_sf"/>
</dbReference>
<evidence type="ECO:0000313" key="6">
    <source>
        <dbReference type="EMBL" id="MCS5733754.1"/>
    </source>
</evidence>
<keyword evidence="2" id="KW-0238">DNA-binding</keyword>
<dbReference type="Pfam" id="PF12802">
    <property type="entry name" value="MarR_2"/>
    <property type="match status" value="1"/>
</dbReference>
<name>A0ABT2H1D4_9MICO</name>
<dbReference type="SUPFAM" id="SSF46785">
    <property type="entry name" value="Winged helix' DNA-binding domain"/>
    <property type="match status" value="1"/>
</dbReference>
<proteinExistence type="predicted"/>
<dbReference type="SMART" id="SM00347">
    <property type="entry name" value="HTH_MARR"/>
    <property type="match status" value="1"/>
</dbReference>
<comment type="caution">
    <text evidence="6">The sequence shown here is derived from an EMBL/GenBank/DDBJ whole genome shotgun (WGS) entry which is preliminary data.</text>
</comment>
<keyword evidence="7" id="KW-1185">Reference proteome</keyword>
<organism evidence="6 7">
    <name type="scientific">Herbiconiux daphne</name>
    <dbReference type="NCBI Taxonomy" id="2970914"/>
    <lineage>
        <taxon>Bacteria</taxon>
        <taxon>Bacillati</taxon>
        <taxon>Actinomycetota</taxon>
        <taxon>Actinomycetes</taxon>
        <taxon>Micrococcales</taxon>
        <taxon>Microbacteriaceae</taxon>
        <taxon>Herbiconiux</taxon>
    </lineage>
</organism>
<evidence type="ECO:0000256" key="2">
    <source>
        <dbReference type="ARBA" id="ARBA00023125"/>
    </source>
</evidence>
<dbReference type="PROSITE" id="PS50995">
    <property type="entry name" value="HTH_MARR_2"/>
    <property type="match status" value="1"/>
</dbReference>
<dbReference type="Gene3D" id="1.10.287.100">
    <property type="match status" value="1"/>
</dbReference>